<reference evidence="1" key="2">
    <citation type="journal article" date="2015" name="Data Brief">
        <title>Shoot transcriptome of the giant reed, Arundo donax.</title>
        <authorList>
            <person name="Barrero R.A."/>
            <person name="Guerrero F.D."/>
            <person name="Moolhuijzen P."/>
            <person name="Goolsby J.A."/>
            <person name="Tidwell J."/>
            <person name="Bellgard S.E."/>
            <person name="Bellgard M.I."/>
        </authorList>
    </citation>
    <scope>NUCLEOTIDE SEQUENCE</scope>
    <source>
        <tissue evidence="1">Shoot tissue taken approximately 20 cm above the soil surface</tissue>
    </source>
</reference>
<evidence type="ECO:0008006" key="2">
    <source>
        <dbReference type="Google" id="ProtNLM"/>
    </source>
</evidence>
<accession>A0A0A9CLG3</accession>
<dbReference type="AlphaFoldDB" id="A0A0A9CLG3"/>
<sequence>MTKRFKMSMMGELKFFLAFQVKQLKEGIFLCQTKYINDMLIWRMTSLSRHPCKLMGILISMRMARSLIKRYIVQ</sequence>
<evidence type="ECO:0000313" key="1">
    <source>
        <dbReference type="EMBL" id="JAD74215.1"/>
    </source>
</evidence>
<protein>
    <recommendedName>
        <fullName evidence="2">Reverse transcriptase Ty1/copia-type domain-containing protein</fullName>
    </recommendedName>
</protein>
<proteinExistence type="predicted"/>
<dbReference type="EMBL" id="GBRH01223680">
    <property type="protein sequence ID" value="JAD74215.1"/>
    <property type="molecule type" value="Transcribed_RNA"/>
</dbReference>
<name>A0A0A9CLG3_ARUDO</name>
<organism evidence="1">
    <name type="scientific">Arundo donax</name>
    <name type="common">Giant reed</name>
    <name type="synonym">Donax arundinaceus</name>
    <dbReference type="NCBI Taxonomy" id="35708"/>
    <lineage>
        <taxon>Eukaryota</taxon>
        <taxon>Viridiplantae</taxon>
        <taxon>Streptophyta</taxon>
        <taxon>Embryophyta</taxon>
        <taxon>Tracheophyta</taxon>
        <taxon>Spermatophyta</taxon>
        <taxon>Magnoliopsida</taxon>
        <taxon>Liliopsida</taxon>
        <taxon>Poales</taxon>
        <taxon>Poaceae</taxon>
        <taxon>PACMAD clade</taxon>
        <taxon>Arundinoideae</taxon>
        <taxon>Arundineae</taxon>
        <taxon>Arundo</taxon>
    </lineage>
</organism>
<reference evidence="1" key="1">
    <citation type="submission" date="2014-09" db="EMBL/GenBank/DDBJ databases">
        <authorList>
            <person name="Magalhaes I.L.F."/>
            <person name="Oliveira U."/>
            <person name="Santos F.R."/>
            <person name="Vidigal T.H.D.A."/>
            <person name="Brescovit A.D."/>
            <person name="Santos A.J."/>
        </authorList>
    </citation>
    <scope>NUCLEOTIDE SEQUENCE</scope>
    <source>
        <tissue evidence="1">Shoot tissue taken approximately 20 cm above the soil surface</tissue>
    </source>
</reference>